<proteinExistence type="predicted"/>
<gene>
    <name evidence="3" type="ORF">MBM_07500</name>
</gene>
<feature type="compositionally biased region" description="Polar residues" evidence="1">
    <location>
        <begin position="270"/>
        <end position="280"/>
    </location>
</feature>
<evidence type="ECO:0000259" key="2">
    <source>
        <dbReference type="Pfam" id="PF16473"/>
    </source>
</evidence>
<dbReference type="EMBL" id="JH921446">
    <property type="protein sequence ID" value="EKD14270.1"/>
    <property type="molecule type" value="Genomic_DNA"/>
</dbReference>
<feature type="region of interest" description="Disordered" evidence="1">
    <location>
        <begin position="255"/>
        <end position="355"/>
    </location>
</feature>
<accession>K1WAH6</accession>
<dbReference type="OrthoDB" id="3469147at2759"/>
<evidence type="ECO:0000313" key="3">
    <source>
        <dbReference type="EMBL" id="EKD14270.1"/>
    </source>
</evidence>
<feature type="compositionally biased region" description="Low complexity" evidence="1">
    <location>
        <begin position="330"/>
        <end position="349"/>
    </location>
</feature>
<organism evidence="3 4">
    <name type="scientific">Marssonina brunnea f. sp. multigermtubi (strain MB_m1)</name>
    <name type="common">Marssonina leaf spot fungus</name>
    <dbReference type="NCBI Taxonomy" id="1072389"/>
    <lineage>
        <taxon>Eukaryota</taxon>
        <taxon>Fungi</taxon>
        <taxon>Dikarya</taxon>
        <taxon>Ascomycota</taxon>
        <taxon>Pezizomycotina</taxon>
        <taxon>Leotiomycetes</taxon>
        <taxon>Helotiales</taxon>
        <taxon>Drepanopezizaceae</taxon>
        <taxon>Drepanopeziza</taxon>
    </lineage>
</organism>
<dbReference type="KEGG" id="mbe:MBM_07500"/>
<dbReference type="Gene3D" id="3.30.420.10">
    <property type="entry name" value="Ribonuclease H-like superfamily/Ribonuclease H"/>
    <property type="match status" value="1"/>
</dbReference>
<dbReference type="HOGENOM" id="CLU_665764_0_0_1"/>
<dbReference type="InterPro" id="IPR033390">
    <property type="entry name" value="Rv2179c-like"/>
</dbReference>
<protein>
    <submittedName>
        <fullName evidence="3">Exodeoxyribonuclease VIII</fullName>
    </submittedName>
</protein>
<feature type="domain" description="3'-5' exoribonuclease Rv2179c-like" evidence="2">
    <location>
        <begin position="9"/>
        <end position="191"/>
    </location>
</feature>
<reference evidence="3 4" key="1">
    <citation type="journal article" date="2012" name="BMC Genomics">
        <title>Sequencing the genome of Marssonina brunnea reveals fungus-poplar co-evolution.</title>
        <authorList>
            <person name="Zhu S."/>
            <person name="Cao Y.-Z."/>
            <person name="Jiang C."/>
            <person name="Tan B.-Y."/>
            <person name="Wang Z."/>
            <person name="Feng S."/>
            <person name="Zhang L."/>
            <person name="Su X.-H."/>
            <person name="Brejova B."/>
            <person name="Vinar T."/>
            <person name="Xu M."/>
            <person name="Wang M.-X."/>
            <person name="Zhang S.-G."/>
            <person name="Huang M.-R."/>
            <person name="Wu R."/>
            <person name="Zhou Y."/>
        </authorList>
    </citation>
    <scope>NUCLEOTIDE SEQUENCE [LARGE SCALE GENOMIC DNA]</scope>
    <source>
        <strain evidence="3 4">MB_m1</strain>
    </source>
</reference>
<dbReference type="InParanoid" id="K1WAH6"/>
<evidence type="ECO:0000313" key="4">
    <source>
        <dbReference type="Proteomes" id="UP000006753"/>
    </source>
</evidence>
<dbReference type="Pfam" id="PF16473">
    <property type="entry name" value="Rv2179c-like"/>
    <property type="match status" value="1"/>
</dbReference>
<dbReference type="InterPro" id="IPR036397">
    <property type="entry name" value="RNaseH_sf"/>
</dbReference>
<keyword evidence="4" id="KW-1185">Reference proteome</keyword>
<dbReference type="STRING" id="1072389.K1WAH6"/>
<sequence>MKSKDLHTNIMLDLEVTSLLFNPCIIEIGAIHFDIDTGVELGRFQTPVSLTSCLAVKLVKDQDTMTWLQRHIPGTLETSRESTIALPDALKQLNKFIASCVATTARISPGRRGNSHTKIWGNGAVADNVWIRSAYEACKIAKPWNNFNDMCVRTLVKCYGEMLGRDFPNEVKFQGSKHSTLDDCRHQIRYLVRARSAVMALLGDPPRASGADKPVTHPAELLRPIYSSSAAQASHGASSKAQELYTDVSSSKAPISACPPSSFADEEPNFGTSPSTNLENGSKRYPESSSSDQGAASKRSRFELADDSLSNADGQAVSGIPLQKSYRQQAASSSGKTSTAPTSPSPSFSEEGIRDDELLAAISEYESESPNRKRTAPLLTPAASFSEAVGNAEETTTISGGPNVEVDSRRTAT</sequence>
<dbReference type="InterPro" id="IPR012337">
    <property type="entry name" value="RNaseH-like_sf"/>
</dbReference>
<dbReference type="SUPFAM" id="SSF53098">
    <property type="entry name" value="Ribonuclease H-like"/>
    <property type="match status" value="1"/>
</dbReference>
<dbReference type="AlphaFoldDB" id="K1WAH6"/>
<name>K1WAH6_MARBU</name>
<evidence type="ECO:0000256" key="1">
    <source>
        <dbReference type="SAM" id="MobiDB-lite"/>
    </source>
</evidence>
<dbReference type="GO" id="GO:0003676">
    <property type="term" value="F:nucleic acid binding"/>
    <property type="evidence" value="ECO:0007669"/>
    <property type="project" value="InterPro"/>
</dbReference>
<dbReference type="Proteomes" id="UP000006753">
    <property type="component" value="Unassembled WGS sequence"/>
</dbReference>
<dbReference type="GeneID" id="18763435"/>
<feature type="region of interest" description="Disordered" evidence="1">
    <location>
        <begin position="388"/>
        <end position="413"/>
    </location>
</feature>